<dbReference type="HOGENOM" id="CLU_009665_9_2_1"/>
<dbReference type="OMA" id="HCDWWSI"/>
<gene>
    <name evidence="7" type="ORF">ANIA_08592</name>
</gene>
<evidence type="ECO:0000256" key="1">
    <source>
        <dbReference type="ARBA" id="ARBA00007801"/>
    </source>
</evidence>
<dbReference type="AlphaFoldDB" id="Q5ASY8"/>
<feature type="domain" description="FAD-binding" evidence="5">
    <location>
        <begin position="8"/>
        <end position="383"/>
    </location>
</feature>
<dbReference type="GO" id="GO:0016709">
    <property type="term" value="F:oxidoreductase activity, acting on paired donors, with incorporation or reduction of molecular oxygen, NAD(P)H as one donor, and incorporation of one atom of oxygen"/>
    <property type="evidence" value="ECO:0007669"/>
    <property type="project" value="UniProtKB-ARBA"/>
</dbReference>
<dbReference type="eggNOG" id="KOG3855">
    <property type="taxonomic scope" value="Eukaryota"/>
</dbReference>
<dbReference type="PANTHER" id="PTHR43004">
    <property type="entry name" value="TRK SYSTEM POTASSIUM UPTAKE PROTEIN"/>
    <property type="match status" value="1"/>
</dbReference>
<evidence type="ECO:0008006" key="9">
    <source>
        <dbReference type="Google" id="ProtNLM"/>
    </source>
</evidence>
<dbReference type="SUPFAM" id="SSF54373">
    <property type="entry name" value="FAD-linked reductases, C-terminal domain"/>
    <property type="match status" value="1"/>
</dbReference>
<dbReference type="RefSeq" id="XP_681861.1">
    <property type="nucleotide sequence ID" value="XM_676769.1"/>
</dbReference>
<accession>C8VAI2</accession>
<evidence type="ECO:0000313" key="8">
    <source>
        <dbReference type="Proteomes" id="UP000000560"/>
    </source>
</evidence>
<evidence type="ECO:0000259" key="6">
    <source>
        <dbReference type="Pfam" id="PF07976"/>
    </source>
</evidence>
<dbReference type="InterPro" id="IPR002938">
    <property type="entry name" value="FAD-bd"/>
</dbReference>
<dbReference type="Gene3D" id="3.50.50.60">
    <property type="entry name" value="FAD/NAD(P)-binding domain"/>
    <property type="match status" value="1"/>
</dbReference>
<dbReference type="SUPFAM" id="SSF51905">
    <property type="entry name" value="FAD/NAD(P)-binding domain"/>
    <property type="match status" value="1"/>
</dbReference>
<evidence type="ECO:0000256" key="4">
    <source>
        <dbReference type="ARBA" id="ARBA00023002"/>
    </source>
</evidence>
<dbReference type="OrthoDB" id="1716816at2759"/>
<dbReference type="KEGG" id="ani:ANIA_08592"/>
<dbReference type="Gene3D" id="3.40.30.20">
    <property type="match status" value="1"/>
</dbReference>
<dbReference type="Proteomes" id="UP000000560">
    <property type="component" value="Chromosome III"/>
</dbReference>
<dbReference type="InterPro" id="IPR036188">
    <property type="entry name" value="FAD/NAD-bd_sf"/>
</dbReference>
<dbReference type="SUPFAM" id="SSF52833">
    <property type="entry name" value="Thioredoxin-like"/>
    <property type="match status" value="1"/>
</dbReference>
<dbReference type="GeneID" id="2868370"/>
<sequence length="606" mass="67848">MAFKTSQVDLLIIGAGPAGLMAACWASRYGMLTRIIDAKEHRTETGHADGVHSRTLEILDSFGIMDPIMRRGVHEVEMSYWGVNKETSRLECQQRARSQPEGLSRFGQMLLNQGEVEQILIDYIESKGRVKIERQRRADKIYFTDHESHPVTVESTTQGTDRMTQVLSPEDRTDATGNAQVTELIQARYVVGCDGARSLVREQLKVPMDAESTDSMWGVIDIVPITDFPDIRQSCAIHSDQYGSVMTAPREDRLVPFYIQLKGEGDLDRKAMDKTEESPHALIQMAQRIMQPYSLTYKYCDWSSIYPIKQGLIKQYHVNNRVFLAGDAAHTHSPKAGQGMNVSIQDTYNLLWKLGSVITGVLSPEILETYELERHPVAQELMKMDSKLVQTYEQSNAPISEVCKVRRQFSGFMSGVEVTYGPNVLIASNELGERSQRARNVTIGRRLGTVPVVNQADASTIELARALPSTGAWRLLVFPGDLRRKENVKKLDIFTEAFQSHAECGNSSNVLAAVIQRMVIELILIHKSPRTSVRLLDLPELFHPFDENLGWDYGKVFIDEGSAYAEFGIDEQIGCAVLCRPDQHVAWVGGLDEVSGLDAYFSALST</sequence>
<dbReference type="InterPro" id="IPR012941">
    <property type="entry name" value="Phe_hydrox_C_dim_dom"/>
</dbReference>
<name>Q5ASY8_EMENI</name>
<evidence type="ECO:0000259" key="5">
    <source>
        <dbReference type="Pfam" id="PF01494"/>
    </source>
</evidence>
<evidence type="ECO:0000256" key="2">
    <source>
        <dbReference type="ARBA" id="ARBA00022630"/>
    </source>
</evidence>
<dbReference type="Pfam" id="PF01494">
    <property type="entry name" value="FAD_binding_3"/>
    <property type="match status" value="1"/>
</dbReference>
<dbReference type="Pfam" id="PF07976">
    <property type="entry name" value="Phe_hydrox_dim"/>
    <property type="match status" value="1"/>
</dbReference>
<reference evidence="8" key="2">
    <citation type="journal article" date="2009" name="Fungal Genet. Biol.">
        <title>The 2008 update of the Aspergillus nidulans genome annotation: a community effort.</title>
        <authorList>
            <person name="Wortman J.R."/>
            <person name="Gilsenan J.M."/>
            <person name="Joardar V."/>
            <person name="Deegan J."/>
            <person name="Clutterbuck J."/>
            <person name="Andersen M.R."/>
            <person name="Archer D."/>
            <person name="Bencina M."/>
            <person name="Braus G."/>
            <person name="Coutinho P."/>
            <person name="von Dohren H."/>
            <person name="Doonan J."/>
            <person name="Driessen A.J."/>
            <person name="Durek P."/>
            <person name="Espeso E."/>
            <person name="Fekete E."/>
            <person name="Flipphi M."/>
            <person name="Estrada C.G."/>
            <person name="Geysens S."/>
            <person name="Goldman G."/>
            <person name="de Groot P.W."/>
            <person name="Hansen K."/>
            <person name="Harris S.D."/>
            <person name="Heinekamp T."/>
            <person name="Helmstaedt K."/>
            <person name="Henrissat B."/>
            <person name="Hofmann G."/>
            <person name="Homan T."/>
            <person name="Horio T."/>
            <person name="Horiuchi H."/>
            <person name="James S."/>
            <person name="Jones M."/>
            <person name="Karaffa L."/>
            <person name="Karanyi Z."/>
            <person name="Kato M."/>
            <person name="Keller N."/>
            <person name="Kelly D.E."/>
            <person name="Kiel J.A."/>
            <person name="Kim J.M."/>
            <person name="van der Klei I.J."/>
            <person name="Klis F.M."/>
            <person name="Kovalchuk A."/>
            <person name="Krasevec N."/>
            <person name="Kubicek C.P."/>
            <person name="Liu B."/>
            <person name="Maccabe A."/>
            <person name="Meyer V."/>
            <person name="Mirabito P."/>
            <person name="Miskei M."/>
            <person name="Mos M."/>
            <person name="Mullins J."/>
            <person name="Nelson D.R."/>
            <person name="Nielsen J."/>
            <person name="Oakley B.R."/>
            <person name="Osmani S.A."/>
            <person name="Pakula T."/>
            <person name="Paszewski A."/>
            <person name="Paulsen I."/>
            <person name="Pilsyk S."/>
            <person name="Pocsi I."/>
            <person name="Punt P.J."/>
            <person name="Ram A.F."/>
            <person name="Ren Q."/>
            <person name="Robellet X."/>
            <person name="Robson G."/>
            <person name="Seiboth B."/>
            <person name="van Solingen P."/>
            <person name="Specht T."/>
            <person name="Sun J."/>
            <person name="Taheri-Talesh N."/>
            <person name="Takeshita N."/>
            <person name="Ussery D."/>
            <person name="vanKuyk P.A."/>
            <person name="Visser H."/>
            <person name="van de Vondervoort P.J."/>
            <person name="de Vries R.P."/>
            <person name="Walton J."/>
            <person name="Xiang X."/>
            <person name="Xiong Y."/>
            <person name="Zeng A.P."/>
            <person name="Brandt B.W."/>
            <person name="Cornell M.J."/>
            <person name="van den Hondel C.A."/>
            <person name="Visser J."/>
            <person name="Oliver S.G."/>
            <person name="Turner G."/>
        </authorList>
    </citation>
    <scope>GENOME REANNOTATION</scope>
    <source>
        <strain evidence="8">FGSC A4 / ATCC 38163 / CBS 112.46 / NRRL 194 / M139</strain>
    </source>
</reference>
<dbReference type="PROSITE" id="PS51257">
    <property type="entry name" value="PROKAR_LIPOPROTEIN"/>
    <property type="match status" value="1"/>
</dbReference>
<dbReference type="GO" id="GO:0016491">
    <property type="term" value="F:oxidoreductase activity"/>
    <property type="evidence" value="ECO:0000318"/>
    <property type="project" value="GO_Central"/>
</dbReference>
<dbReference type="EMBL" id="BN001303">
    <property type="protein sequence ID" value="CBF78377.1"/>
    <property type="molecule type" value="Genomic_DNA"/>
</dbReference>
<proteinExistence type="inferred from homology"/>
<dbReference type="InterPro" id="IPR038220">
    <property type="entry name" value="PHOX_C_sf"/>
</dbReference>
<feature type="domain" description="Phenol hydroxylase-like C-terminal dimerisation" evidence="6">
    <location>
        <begin position="418"/>
        <end position="604"/>
    </location>
</feature>
<dbReference type="InterPro" id="IPR050641">
    <property type="entry name" value="RIFMO-like"/>
</dbReference>
<keyword evidence="4" id="KW-0560">Oxidoreductase</keyword>
<reference evidence="8" key="1">
    <citation type="journal article" date="2005" name="Nature">
        <title>Sequencing of Aspergillus nidulans and comparative analysis with A. fumigatus and A. oryzae.</title>
        <authorList>
            <person name="Galagan J.E."/>
            <person name="Calvo S.E."/>
            <person name="Cuomo C."/>
            <person name="Ma L.J."/>
            <person name="Wortman J.R."/>
            <person name="Batzoglou S."/>
            <person name="Lee S.I."/>
            <person name="Basturkmen M."/>
            <person name="Spevak C.C."/>
            <person name="Clutterbuck J."/>
            <person name="Kapitonov V."/>
            <person name="Jurka J."/>
            <person name="Scazzocchio C."/>
            <person name="Farman M."/>
            <person name="Butler J."/>
            <person name="Purcell S."/>
            <person name="Harris S."/>
            <person name="Braus G.H."/>
            <person name="Draht O."/>
            <person name="Busch S."/>
            <person name="D'Enfert C."/>
            <person name="Bouchier C."/>
            <person name="Goldman G.H."/>
            <person name="Bell-Pedersen D."/>
            <person name="Griffiths-Jones S."/>
            <person name="Doonan J.H."/>
            <person name="Yu J."/>
            <person name="Vienken K."/>
            <person name="Pain A."/>
            <person name="Freitag M."/>
            <person name="Selker E.U."/>
            <person name="Archer D.B."/>
            <person name="Penalva M.A."/>
            <person name="Oakley B.R."/>
            <person name="Momany M."/>
            <person name="Tanaka T."/>
            <person name="Kumagai T."/>
            <person name="Asai K."/>
            <person name="Machida M."/>
            <person name="Nierman W.C."/>
            <person name="Denning D.W."/>
            <person name="Caddick M."/>
            <person name="Hynes M."/>
            <person name="Paoletti M."/>
            <person name="Fischer R."/>
            <person name="Miller B."/>
            <person name="Dyer P."/>
            <person name="Sachs M.S."/>
            <person name="Osmani S.A."/>
            <person name="Birren B.W."/>
        </authorList>
    </citation>
    <scope>NUCLEOTIDE SEQUENCE [LARGE SCALE GENOMIC DNA]</scope>
    <source>
        <strain evidence="8">FGSC A4 / ATCC 38163 / CBS 112.46 / NRRL 194 / M139</strain>
    </source>
</reference>
<keyword evidence="8" id="KW-1185">Reference proteome</keyword>
<keyword evidence="2" id="KW-0285">Flavoprotein</keyword>
<accession>Q5ASY8</accession>
<keyword evidence="3" id="KW-0274">FAD</keyword>
<evidence type="ECO:0000256" key="3">
    <source>
        <dbReference type="ARBA" id="ARBA00022827"/>
    </source>
</evidence>
<dbReference type="GO" id="GO:0071949">
    <property type="term" value="F:FAD binding"/>
    <property type="evidence" value="ECO:0007669"/>
    <property type="project" value="InterPro"/>
</dbReference>
<dbReference type="PRINTS" id="PR00420">
    <property type="entry name" value="RNGMNOXGNASE"/>
</dbReference>
<dbReference type="InterPro" id="IPR036249">
    <property type="entry name" value="Thioredoxin-like_sf"/>
</dbReference>
<dbReference type="Gene3D" id="3.30.9.10">
    <property type="entry name" value="D-Amino Acid Oxidase, subunit A, domain 2"/>
    <property type="match status" value="1"/>
</dbReference>
<comment type="similarity">
    <text evidence="1">Belongs to the PheA/TfdB FAD monooxygenase family.</text>
</comment>
<protein>
    <recommendedName>
        <fullName evidence="9">FAD-binding domain-containing protein</fullName>
    </recommendedName>
</protein>
<organism evidence="7 8">
    <name type="scientific">Emericella nidulans (strain FGSC A4 / ATCC 38163 / CBS 112.46 / NRRL 194 / M139)</name>
    <name type="common">Aspergillus nidulans</name>
    <dbReference type="NCBI Taxonomy" id="227321"/>
    <lineage>
        <taxon>Eukaryota</taxon>
        <taxon>Fungi</taxon>
        <taxon>Dikarya</taxon>
        <taxon>Ascomycota</taxon>
        <taxon>Pezizomycotina</taxon>
        <taxon>Eurotiomycetes</taxon>
        <taxon>Eurotiomycetidae</taxon>
        <taxon>Eurotiales</taxon>
        <taxon>Aspergillaceae</taxon>
        <taxon>Aspergillus</taxon>
        <taxon>Aspergillus subgen. Nidulantes</taxon>
    </lineage>
</organism>
<evidence type="ECO:0000313" key="7">
    <source>
        <dbReference type="EMBL" id="CBF78377.1"/>
    </source>
</evidence>
<dbReference type="CDD" id="cd02979">
    <property type="entry name" value="PHOX_C"/>
    <property type="match status" value="1"/>
</dbReference>
<dbReference type="PANTHER" id="PTHR43004:SF20">
    <property type="entry name" value="2-MONOOXYGENASE, PUTATIVE (AFU_ORTHOLOGUE AFUA_1G13660)-RELATED"/>
    <property type="match status" value="1"/>
</dbReference>
<dbReference type="InParanoid" id="Q5ASY8"/>
<dbReference type="VEuPathDB" id="FungiDB:AN8592"/>